<proteinExistence type="predicted"/>
<sequence length="96" mass="10853">MRKVLHAMDVTGHDVDKGDTVTTLNGQMTARVCDIAIDDEVLDEEVQFVCLRPIHQPYARGIWYSSDQVMWVSKGRRRKPANKEEEKVAVPVGVES</sequence>
<evidence type="ECO:0000256" key="1">
    <source>
        <dbReference type="SAM" id="MobiDB-lite"/>
    </source>
</evidence>
<accession>A0A517YS00</accession>
<dbReference type="RefSeq" id="WP_145075404.1">
    <property type="nucleotide sequence ID" value="NZ_CP036425.1"/>
</dbReference>
<keyword evidence="3" id="KW-1185">Reference proteome</keyword>
<reference evidence="2 3" key="1">
    <citation type="submission" date="2019-02" db="EMBL/GenBank/DDBJ databases">
        <title>Deep-cultivation of Planctomycetes and their phenomic and genomic characterization uncovers novel biology.</title>
        <authorList>
            <person name="Wiegand S."/>
            <person name="Jogler M."/>
            <person name="Boedeker C."/>
            <person name="Pinto D."/>
            <person name="Vollmers J."/>
            <person name="Rivas-Marin E."/>
            <person name="Kohn T."/>
            <person name="Peeters S.H."/>
            <person name="Heuer A."/>
            <person name="Rast P."/>
            <person name="Oberbeckmann S."/>
            <person name="Bunk B."/>
            <person name="Jeske O."/>
            <person name="Meyerdierks A."/>
            <person name="Storesund J.E."/>
            <person name="Kallscheuer N."/>
            <person name="Luecker S."/>
            <person name="Lage O.M."/>
            <person name="Pohl T."/>
            <person name="Merkel B.J."/>
            <person name="Hornburger P."/>
            <person name="Mueller R.-W."/>
            <person name="Bruemmer F."/>
            <person name="Labrenz M."/>
            <person name="Spormann A.M."/>
            <person name="Op den Camp H."/>
            <person name="Overmann J."/>
            <person name="Amann R."/>
            <person name="Jetten M.S.M."/>
            <person name="Mascher T."/>
            <person name="Medema M.H."/>
            <person name="Devos D.P."/>
            <person name="Kaster A.-K."/>
            <person name="Ovreas L."/>
            <person name="Rohde M."/>
            <person name="Galperin M.Y."/>
            <person name="Jogler C."/>
        </authorList>
    </citation>
    <scope>NUCLEOTIDE SEQUENCE [LARGE SCALE GENOMIC DNA]</scope>
    <source>
        <strain evidence="2 3">KS4</strain>
    </source>
</reference>
<feature type="region of interest" description="Disordered" evidence="1">
    <location>
        <begin position="76"/>
        <end position="96"/>
    </location>
</feature>
<evidence type="ECO:0000313" key="3">
    <source>
        <dbReference type="Proteomes" id="UP000317369"/>
    </source>
</evidence>
<dbReference type="EMBL" id="CP036425">
    <property type="protein sequence ID" value="QDU32993.1"/>
    <property type="molecule type" value="Genomic_DNA"/>
</dbReference>
<gene>
    <name evidence="2" type="ORF">KS4_10320</name>
</gene>
<dbReference type="AlphaFoldDB" id="A0A517YS00"/>
<protein>
    <submittedName>
        <fullName evidence="2">Uncharacterized protein</fullName>
    </submittedName>
</protein>
<evidence type="ECO:0000313" key="2">
    <source>
        <dbReference type="EMBL" id="QDU32993.1"/>
    </source>
</evidence>
<dbReference type="KEGG" id="pcor:KS4_10320"/>
<organism evidence="2 3">
    <name type="scientific">Poriferisphaera corsica</name>
    <dbReference type="NCBI Taxonomy" id="2528020"/>
    <lineage>
        <taxon>Bacteria</taxon>
        <taxon>Pseudomonadati</taxon>
        <taxon>Planctomycetota</taxon>
        <taxon>Phycisphaerae</taxon>
        <taxon>Phycisphaerales</taxon>
        <taxon>Phycisphaeraceae</taxon>
        <taxon>Poriferisphaera</taxon>
    </lineage>
</organism>
<dbReference type="Proteomes" id="UP000317369">
    <property type="component" value="Chromosome"/>
</dbReference>
<name>A0A517YS00_9BACT</name>